<gene>
    <name evidence="2" type="ORF">MGALLINA_03810</name>
</gene>
<accession>A0A168RDR9</accession>
<organism evidence="2 3">
    <name type="scientific">Mycoplasmopsis gallinarum</name>
    <dbReference type="NCBI Taxonomy" id="29557"/>
    <lineage>
        <taxon>Bacteria</taxon>
        <taxon>Bacillati</taxon>
        <taxon>Mycoplasmatota</taxon>
        <taxon>Mycoplasmoidales</taxon>
        <taxon>Metamycoplasmataceae</taxon>
        <taxon>Mycoplasmopsis</taxon>
    </lineage>
</organism>
<keyword evidence="1" id="KW-1133">Transmembrane helix</keyword>
<proteinExistence type="predicted"/>
<comment type="caution">
    <text evidence="2">The sequence shown here is derived from an EMBL/GenBank/DDBJ whole genome shotgun (WGS) entry which is preliminary data.</text>
</comment>
<reference evidence="2 3" key="1">
    <citation type="submission" date="2016-03" db="EMBL/GenBank/DDBJ databases">
        <title>Genome sequence of Mycoplasma gallinarum strain Mgn_IPT.</title>
        <authorList>
            <person name="Yacoub E."/>
            <person name="Sirand-Pugnet P."/>
            <person name="Barre A."/>
            <person name="Maurier F."/>
            <person name="Blanchard A."/>
            <person name="Ben Abdelmoumen B.M."/>
        </authorList>
    </citation>
    <scope>NUCLEOTIDE SEQUENCE [LARGE SCALE GENOMIC DNA]</scope>
    <source>
        <strain evidence="2 3">Mgn_IPT</strain>
    </source>
</reference>
<name>A0A168RDR9_9BACT</name>
<dbReference type="Gene3D" id="1.20.120.1850">
    <property type="entry name" value="Ebh helix bundles repeating unit (S and A modules)"/>
    <property type="match status" value="2"/>
</dbReference>
<evidence type="ECO:0000313" key="3">
    <source>
        <dbReference type="Proteomes" id="UP000076983"/>
    </source>
</evidence>
<keyword evidence="3" id="KW-1185">Reference proteome</keyword>
<sequence length="754" mass="86369">MIANITNADTLDKAKSAKTDGEVLNNKMLELKNAIEIAKNVPDSQAYKNAEISVKEAFDNALEVANKIKNGNNNIAENDQFNYNATLDEVVDAIEKLKLAKTEINRDDALKYVTKAPYLSESEKTDLSTKLNKKVITDEEIANLKKQAIQINDVKKPYIDEIKAIPNNFLNEEEKQTYINQIINESPTFDESNNLTNPSDFETIVINAKKVALINQLDQNVNQPNLPKILNPKQVSEAKSAIQNAPDLTQAQKAYDDALKLADKMYQLKDKIEKLDKLIEPVENVKYHKATNQEQFNDKLQSAKDLLISNTDNGVDNKLLDNLLSNKEPSLQYAYDILDGKLVELKETINNNEYLNQDEKDNLIDKLNTIPTNQDLDKNMLEVNQNFETTNKAKKDNCDSILNFEYLNQSQKDYWSEQIKTNDNAQGNTLVNEAQAIDDKMHELLELVNEETNIKNGSAYQNAKAEDKTKYDNALNEAKRALQNETVEEFNKINLTKTEVQILIDNLKLNTEKIIDENNSEVAKKIIELVKEYEKSGNIETKKTIDELKNQLYLEKNKKNTEYITDLIQSKHLLKWLLDQYTTIQNLQSSNSTLAKDDLINELKHYNELVQLYNDNPAISSIFINNYRQVFANIDLFKQYAEIKVKFTDNLLNSNKDELTQNIEQLSNFKDNRYIQNQATILSLLKDKLTNNEYLKLLKLKNQIDPIDFAIVNHLMQNKLGVNEKLSNWWYALLGLGIVGTIALSIIIAKRNKK</sequence>
<dbReference type="InterPro" id="IPR009063">
    <property type="entry name" value="Ig/albumin-bd_sf"/>
</dbReference>
<dbReference type="Gene3D" id="1.20.5.420">
    <property type="entry name" value="Immunoglobulin FC, subunit C"/>
    <property type="match status" value="1"/>
</dbReference>
<dbReference type="AlphaFoldDB" id="A0A168RDR9"/>
<keyword evidence="1" id="KW-0472">Membrane</keyword>
<dbReference type="Proteomes" id="UP000076983">
    <property type="component" value="Unassembled WGS sequence"/>
</dbReference>
<feature type="transmembrane region" description="Helical" evidence="1">
    <location>
        <begin position="729"/>
        <end position="749"/>
    </location>
</feature>
<dbReference type="SUPFAM" id="SSF46997">
    <property type="entry name" value="Bacterial immunoglobulin/albumin-binding domains"/>
    <property type="match status" value="1"/>
</dbReference>
<dbReference type="EMBL" id="LVLH01000034">
    <property type="protein sequence ID" value="OAB48878.1"/>
    <property type="molecule type" value="Genomic_DNA"/>
</dbReference>
<evidence type="ECO:0000256" key="1">
    <source>
        <dbReference type="SAM" id="Phobius"/>
    </source>
</evidence>
<keyword evidence="1" id="KW-0812">Transmembrane</keyword>
<evidence type="ECO:0000313" key="2">
    <source>
        <dbReference type="EMBL" id="OAB48878.1"/>
    </source>
</evidence>
<protein>
    <submittedName>
        <fullName evidence="2">Uncharacterized protein</fullName>
    </submittedName>
</protein>
<dbReference type="PATRIC" id="fig|29557.3.peg.372"/>